<dbReference type="PANTHER" id="PTHR38590:SF1">
    <property type="entry name" value="BLL0828 PROTEIN"/>
    <property type="match status" value="1"/>
</dbReference>
<dbReference type="PANTHER" id="PTHR38590">
    <property type="entry name" value="BLL0828 PROTEIN"/>
    <property type="match status" value="1"/>
</dbReference>
<comment type="caution">
    <text evidence="2">The sequence shown here is derived from an EMBL/GenBank/DDBJ whole genome shotgun (WGS) entry which is preliminary data.</text>
</comment>
<keyword evidence="2" id="KW-0255">Endonuclease</keyword>
<dbReference type="EMBL" id="SBIP01000004">
    <property type="protein sequence ID" value="RWX76036.1"/>
    <property type="molecule type" value="Genomic_DNA"/>
</dbReference>
<keyword evidence="2" id="KW-0540">Nuclease</keyword>
<reference evidence="2 3" key="1">
    <citation type="submission" date="2019-01" db="EMBL/GenBank/DDBJ databases">
        <title>The draft genome of Rhizobium sp. 24NR.</title>
        <authorList>
            <person name="Liu L."/>
            <person name="Liang L."/>
            <person name="Shi S."/>
            <person name="Xu L."/>
            <person name="Wang X."/>
            <person name="Li L."/>
            <person name="Zhang X."/>
        </authorList>
    </citation>
    <scope>NUCLEOTIDE SEQUENCE [LARGE SCALE GENOMIC DNA]</scope>
    <source>
        <strain evidence="2 3">24NR</strain>
    </source>
</reference>
<dbReference type="InterPro" id="IPR007569">
    <property type="entry name" value="DUF559"/>
</dbReference>
<evidence type="ECO:0000313" key="3">
    <source>
        <dbReference type="Proteomes" id="UP000287687"/>
    </source>
</evidence>
<proteinExistence type="predicted"/>
<keyword evidence="2" id="KW-0378">Hydrolase</keyword>
<dbReference type="Gene3D" id="3.40.960.10">
    <property type="entry name" value="VSR Endonuclease"/>
    <property type="match status" value="1"/>
</dbReference>
<evidence type="ECO:0000259" key="1">
    <source>
        <dbReference type="Pfam" id="PF04480"/>
    </source>
</evidence>
<gene>
    <name evidence="2" type="ORF">EPK99_20495</name>
</gene>
<dbReference type="SUPFAM" id="SSF52980">
    <property type="entry name" value="Restriction endonuclease-like"/>
    <property type="match status" value="1"/>
</dbReference>
<accession>A0A444LDV4</accession>
<dbReference type="OrthoDB" id="9798754at2"/>
<dbReference type="GO" id="GO:0004519">
    <property type="term" value="F:endonuclease activity"/>
    <property type="evidence" value="ECO:0007669"/>
    <property type="project" value="UniProtKB-KW"/>
</dbReference>
<dbReference type="Proteomes" id="UP000287687">
    <property type="component" value="Unassembled WGS sequence"/>
</dbReference>
<dbReference type="InterPro" id="IPR047216">
    <property type="entry name" value="Endonuclease_DUF559_bact"/>
</dbReference>
<name>A0A444LDV4_9HYPH</name>
<sequence>MGHQPPPVNRRRARDMRFDSTKAEALLWHAVRNRQLEGYKFRRQVPLQNYILDFVCFEASLIVEVDGSQHAENPRDENRDAFFRLQGFRVLRFWNDDIVRNMDGTLRAILIELTGCVE</sequence>
<dbReference type="Pfam" id="PF04480">
    <property type="entry name" value="DUF559"/>
    <property type="match status" value="1"/>
</dbReference>
<organism evidence="2 3">
    <name type="scientific">Neorhizobium lilium</name>
    <dbReference type="NCBI Taxonomy" id="2503024"/>
    <lineage>
        <taxon>Bacteria</taxon>
        <taxon>Pseudomonadati</taxon>
        <taxon>Pseudomonadota</taxon>
        <taxon>Alphaproteobacteria</taxon>
        <taxon>Hyphomicrobiales</taxon>
        <taxon>Rhizobiaceae</taxon>
        <taxon>Rhizobium/Agrobacterium group</taxon>
        <taxon>Neorhizobium</taxon>
    </lineage>
</organism>
<dbReference type="RefSeq" id="WP_128444915.1">
    <property type="nucleotide sequence ID" value="NZ_SBIP01000004.1"/>
</dbReference>
<evidence type="ECO:0000313" key="2">
    <source>
        <dbReference type="EMBL" id="RWX76036.1"/>
    </source>
</evidence>
<dbReference type="CDD" id="cd01038">
    <property type="entry name" value="Endonuclease_DUF559"/>
    <property type="match status" value="1"/>
</dbReference>
<dbReference type="AlphaFoldDB" id="A0A444LDV4"/>
<dbReference type="InterPro" id="IPR011335">
    <property type="entry name" value="Restrct_endonuc-II-like"/>
</dbReference>
<protein>
    <submittedName>
        <fullName evidence="2">Endonuclease domain-containing protein</fullName>
    </submittedName>
</protein>
<feature type="domain" description="DUF559" evidence="1">
    <location>
        <begin position="10"/>
        <end position="113"/>
    </location>
</feature>
<keyword evidence="3" id="KW-1185">Reference proteome</keyword>